<dbReference type="InterPro" id="IPR040079">
    <property type="entry name" value="Glutathione_S-Trfase"/>
</dbReference>
<dbReference type="FunFam" id="1.20.1050.10:FF:000010">
    <property type="entry name" value="Maleylacetoacetate isomerase isoform 1"/>
    <property type="match status" value="1"/>
</dbReference>
<evidence type="ECO:0000259" key="2">
    <source>
        <dbReference type="PROSITE" id="PS50404"/>
    </source>
</evidence>
<dbReference type="GeneID" id="24123931"/>
<evidence type="ECO:0000256" key="1">
    <source>
        <dbReference type="ARBA" id="ARBA00010007"/>
    </source>
</evidence>
<dbReference type="SUPFAM" id="SSF52833">
    <property type="entry name" value="Thioredoxin-like"/>
    <property type="match status" value="1"/>
</dbReference>
<keyword evidence="5" id="KW-1185">Reference proteome</keyword>
<dbReference type="PANTHER" id="PTHR42673">
    <property type="entry name" value="MALEYLACETOACETATE ISOMERASE"/>
    <property type="match status" value="1"/>
</dbReference>
<dbReference type="Pfam" id="PF14497">
    <property type="entry name" value="GST_C_3"/>
    <property type="match status" value="1"/>
</dbReference>
<dbReference type="SFLD" id="SFLDG00358">
    <property type="entry name" value="Main_(cytGST)"/>
    <property type="match status" value="1"/>
</dbReference>
<dbReference type="RefSeq" id="XP_012194945.1">
    <property type="nucleotide sequence ID" value="XM_012339555.1"/>
</dbReference>
<dbReference type="CDD" id="cd03191">
    <property type="entry name" value="GST_C_Zeta"/>
    <property type="match status" value="1"/>
</dbReference>
<name>A0A067D5T7_SAPPC</name>
<dbReference type="InterPro" id="IPR036282">
    <property type="entry name" value="Glutathione-S-Trfase_C_sf"/>
</dbReference>
<dbReference type="STRING" id="695850.A0A067D5T7"/>
<dbReference type="VEuPathDB" id="FungiDB:SPRG_01335"/>
<protein>
    <submittedName>
        <fullName evidence="4">Maleylacetoacetate isomerase</fullName>
    </submittedName>
</protein>
<organism evidence="4 5">
    <name type="scientific">Saprolegnia parasitica (strain CBS 223.65)</name>
    <dbReference type="NCBI Taxonomy" id="695850"/>
    <lineage>
        <taxon>Eukaryota</taxon>
        <taxon>Sar</taxon>
        <taxon>Stramenopiles</taxon>
        <taxon>Oomycota</taxon>
        <taxon>Saprolegniomycetes</taxon>
        <taxon>Saprolegniales</taxon>
        <taxon>Saprolegniaceae</taxon>
        <taxon>Saprolegnia</taxon>
    </lineage>
</organism>
<evidence type="ECO:0000313" key="5">
    <source>
        <dbReference type="Proteomes" id="UP000030745"/>
    </source>
</evidence>
<dbReference type="InterPro" id="IPR036249">
    <property type="entry name" value="Thioredoxin-like_sf"/>
</dbReference>
<dbReference type="GO" id="GO:0016034">
    <property type="term" value="F:maleylacetoacetate isomerase activity"/>
    <property type="evidence" value="ECO:0007669"/>
    <property type="project" value="TreeGrafter"/>
</dbReference>
<dbReference type="InterPro" id="IPR034333">
    <property type="entry name" value="GST_Zeta_N"/>
</dbReference>
<dbReference type="PROSITE" id="PS50404">
    <property type="entry name" value="GST_NTER"/>
    <property type="match status" value="1"/>
</dbReference>
<dbReference type="SUPFAM" id="SSF47616">
    <property type="entry name" value="GST C-terminal domain-like"/>
    <property type="match status" value="1"/>
</dbReference>
<dbReference type="InterPro" id="IPR004045">
    <property type="entry name" value="Glutathione_S-Trfase_N"/>
</dbReference>
<dbReference type="GO" id="GO:0004364">
    <property type="term" value="F:glutathione transferase activity"/>
    <property type="evidence" value="ECO:0007669"/>
    <property type="project" value="TreeGrafter"/>
</dbReference>
<accession>A0A067D5T7</accession>
<dbReference type="Pfam" id="PF02798">
    <property type="entry name" value="GST_N"/>
    <property type="match status" value="1"/>
</dbReference>
<dbReference type="NCBIfam" id="TIGR01262">
    <property type="entry name" value="maiA"/>
    <property type="match status" value="1"/>
</dbReference>
<dbReference type="GO" id="GO:0006559">
    <property type="term" value="P:L-phenylalanine catabolic process"/>
    <property type="evidence" value="ECO:0007669"/>
    <property type="project" value="TreeGrafter"/>
</dbReference>
<evidence type="ECO:0000313" key="4">
    <source>
        <dbReference type="EMBL" id="KDO34061.1"/>
    </source>
</evidence>
<proteinExistence type="inferred from homology"/>
<dbReference type="SFLD" id="SFLDS00019">
    <property type="entry name" value="Glutathione_Transferase_(cytos"/>
    <property type="match status" value="1"/>
</dbReference>
<dbReference type="Gene3D" id="1.20.1050.10">
    <property type="match status" value="1"/>
</dbReference>
<dbReference type="InterPro" id="IPR010987">
    <property type="entry name" value="Glutathione-S-Trfase_C-like"/>
</dbReference>
<reference evidence="4 5" key="1">
    <citation type="journal article" date="2013" name="PLoS Genet.">
        <title>Distinctive expansion of potential virulence genes in the genome of the oomycete fish pathogen Saprolegnia parasitica.</title>
        <authorList>
            <person name="Jiang R.H."/>
            <person name="de Bruijn I."/>
            <person name="Haas B.J."/>
            <person name="Belmonte R."/>
            <person name="Lobach L."/>
            <person name="Christie J."/>
            <person name="van den Ackerveken G."/>
            <person name="Bottin A."/>
            <person name="Bulone V."/>
            <person name="Diaz-Moreno S.M."/>
            <person name="Dumas B."/>
            <person name="Fan L."/>
            <person name="Gaulin E."/>
            <person name="Govers F."/>
            <person name="Grenville-Briggs L.J."/>
            <person name="Horner N.R."/>
            <person name="Levin J.Z."/>
            <person name="Mammella M."/>
            <person name="Meijer H.J."/>
            <person name="Morris P."/>
            <person name="Nusbaum C."/>
            <person name="Oome S."/>
            <person name="Phillips A.J."/>
            <person name="van Rooyen D."/>
            <person name="Rzeszutek E."/>
            <person name="Saraiva M."/>
            <person name="Secombes C.J."/>
            <person name="Seidl M.F."/>
            <person name="Snel B."/>
            <person name="Stassen J.H."/>
            <person name="Sykes S."/>
            <person name="Tripathy S."/>
            <person name="van den Berg H."/>
            <person name="Vega-Arreguin J.C."/>
            <person name="Wawra S."/>
            <person name="Young S.K."/>
            <person name="Zeng Q."/>
            <person name="Dieguez-Uribeondo J."/>
            <person name="Russ C."/>
            <person name="Tyler B.M."/>
            <person name="van West P."/>
        </authorList>
    </citation>
    <scope>NUCLEOTIDE SEQUENCE [LARGE SCALE GENOMIC DNA]</scope>
    <source>
        <strain evidence="4 5">CBS 223.65</strain>
    </source>
</reference>
<feature type="domain" description="GST C-terminal" evidence="3">
    <location>
        <begin position="88"/>
        <end position="215"/>
    </location>
</feature>
<dbReference type="PROSITE" id="PS50405">
    <property type="entry name" value="GST_CTER"/>
    <property type="match status" value="1"/>
</dbReference>
<dbReference type="Proteomes" id="UP000030745">
    <property type="component" value="Unassembled WGS sequence"/>
</dbReference>
<dbReference type="EMBL" id="KK583191">
    <property type="protein sequence ID" value="KDO34061.1"/>
    <property type="molecule type" value="Genomic_DNA"/>
</dbReference>
<comment type="similarity">
    <text evidence="1">Belongs to the GST superfamily. Zeta family.</text>
</comment>
<sequence>MVRPVLYSFWKSSASYRVRIALTWKGIEYDYQPVNIFNRENEARDYRQLNLNQKVPTLVIDGLVLTQSPAILEYLEETRPHRPLLPSDPAVRAQIRALCGIIGADIQPLQNVAVLREVARDAESKATRKREWAQHWIQRGFLAVEGILEESAGTYCFGNAITMADLFLLPQANNAKAFHVDMTPFPNITRIAATLQNEPEFMAAHPINMPDKTDE</sequence>
<feature type="domain" description="GST N-terminal" evidence="2">
    <location>
        <begin position="2"/>
        <end position="83"/>
    </location>
</feature>
<gene>
    <name evidence="4" type="ORF">SPRG_01335</name>
</gene>
<dbReference type="OrthoDB" id="202840at2759"/>
<dbReference type="GO" id="GO:0006749">
    <property type="term" value="P:glutathione metabolic process"/>
    <property type="evidence" value="ECO:0007669"/>
    <property type="project" value="TreeGrafter"/>
</dbReference>
<evidence type="ECO:0000259" key="3">
    <source>
        <dbReference type="PROSITE" id="PS50405"/>
    </source>
</evidence>
<dbReference type="CDD" id="cd03042">
    <property type="entry name" value="GST_N_Zeta"/>
    <property type="match status" value="1"/>
</dbReference>
<dbReference type="InterPro" id="IPR005955">
    <property type="entry name" value="GST_Zeta"/>
</dbReference>
<dbReference type="InterPro" id="IPR034330">
    <property type="entry name" value="GST_Zeta_C"/>
</dbReference>
<dbReference type="KEGG" id="spar:SPRG_01335"/>
<dbReference type="PANTHER" id="PTHR42673:SF4">
    <property type="entry name" value="MALEYLACETOACETATE ISOMERASE"/>
    <property type="match status" value="1"/>
</dbReference>
<dbReference type="Gene3D" id="3.40.30.10">
    <property type="entry name" value="Glutaredoxin"/>
    <property type="match status" value="1"/>
</dbReference>
<keyword evidence="4" id="KW-0413">Isomerase</keyword>
<dbReference type="InterPro" id="IPR004046">
    <property type="entry name" value="GST_C"/>
</dbReference>
<dbReference type="OMA" id="WYRHWVR"/>
<dbReference type="GO" id="GO:0005737">
    <property type="term" value="C:cytoplasm"/>
    <property type="evidence" value="ECO:0007669"/>
    <property type="project" value="InterPro"/>
</dbReference>
<dbReference type="AlphaFoldDB" id="A0A067D5T7"/>